<organism evidence="6 7">
    <name type="scientific">Triparma strigata</name>
    <dbReference type="NCBI Taxonomy" id="1606541"/>
    <lineage>
        <taxon>Eukaryota</taxon>
        <taxon>Sar</taxon>
        <taxon>Stramenopiles</taxon>
        <taxon>Ochrophyta</taxon>
        <taxon>Bolidophyceae</taxon>
        <taxon>Parmales</taxon>
        <taxon>Triparmaceae</taxon>
        <taxon>Triparma</taxon>
    </lineage>
</organism>
<feature type="region of interest" description="Disordered" evidence="5">
    <location>
        <begin position="174"/>
        <end position="297"/>
    </location>
</feature>
<evidence type="ECO:0000313" key="6">
    <source>
        <dbReference type="EMBL" id="GMH78555.1"/>
    </source>
</evidence>
<sequence>MSDLDSNPDSARGSGSGSDDESDASSDISVAEKKVLTEVFQEDSVALQAAQEEEARLRKEADDRIADLGVVDPMLVEAEALLEKVNLEKLNDHGKPWKAPPPVTFSTEYWREWQKKVKVDKASYNPEEKERMHREAERERRKNRPKLRAELPKKVSRFGVQGRRSIDFAPKEYFVTSMNNPRKLEPKKKPKAKELQDVKRMMRLWGKNENEEEEEEEEEGDEIIDDVGNDDKNNNDDDDSGEKEDPAKSIRQLKMEIEAERRKREQRDKLEKEKKKTPKKKVKIPDRTPAFSTGTRQDWAKINSVDLKPTVPSSHSTPATHYNVELAEKCMTLKRVSNVHIVGRQNKAYEMRTRETPGPIYEPKLGSTSTKPAGRTIEFARGPRFKVPKEDLGGGDPGPGKYTVGGGVELKNTLPFDGLVEFNKSAHAQKAPDLRAMRNFGAGCSYEEHVLYGQCLDGKCSQRSPWEKFNSKKIKYWRKKGARIKGEEKRGEEKTAVHFAVIYTDLKLVDKLLKDGIDVDAVDEDGKTALHLAAEKGLTRITERILNNADHPQVLKIGFVSKRIAPLIDVQDKDGQTPLHLAAIGSHRKCCELLIDAGSDPDILNNKKQTALDVSGTQALFQQLEYYSEMSKERARTSSLMMRKSRQERRVVEWRREKERKEFKKANAKNRMMTLEMDSLNEKGKTMLALEEQAKEMM</sequence>
<reference evidence="7" key="1">
    <citation type="journal article" date="2023" name="Commun. Biol.">
        <title>Genome analysis of Parmales, the sister group of diatoms, reveals the evolutionary specialization of diatoms from phago-mixotrophs to photoautotrophs.</title>
        <authorList>
            <person name="Ban H."/>
            <person name="Sato S."/>
            <person name="Yoshikawa S."/>
            <person name="Yamada K."/>
            <person name="Nakamura Y."/>
            <person name="Ichinomiya M."/>
            <person name="Sato N."/>
            <person name="Blanc-Mathieu R."/>
            <person name="Endo H."/>
            <person name="Kuwata A."/>
            <person name="Ogata H."/>
        </authorList>
    </citation>
    <scope>NUCLEOTIDE SEQUENCE [LARGE SCALE GENOMIC DNA]</scope>
    <source>
        <strain evidence="7">NIES 3701</strain>
    </source>
</reference>
<dbReference type="SUPFAM" id="SSF48403">
    <property type="entry name" value="Ankyrin repeat"/>
    <property type="match status" value="1"/>
</dbReference>
<keyword evidence="2 3" id="KW-0040">ANK repeat</keyword>
<dbReference type="OrthoDB" id="341259at2759"/>
<keyword evidence="1" id="KW-0677">Repeat</keyword>
<evidence type="ECO:0000256" key="3">
    <source>
        <dbReference type="PROSITE-ProRule" id="PRU00023"/>
    </source>
</evidence>
<feature type="compositionally biased region" description="Acidic residues" evidence="5">
    <location>
        <begin position="210"/>
        <end position="228"/>
    </location>
</feature>
<dbReference type="InterPro" id="IPR002110">
    <property type="entry name" value="Ankyrin_rpt"/>
</dbReference>
<feature type="region of interest" description="Disordered" evidence="5">
    <location>
        <begin position="1"/>
        <end position="30"/>
    </location>
</feature>
<dbReference type="AlphaFoldDB" id="A0A9W7AZ06"/>
<dbReference type="Pfam" id="PF12796">
    <property type="entry name" value="Ank_2"/>
    <property type="match status" value="1"/>
</dbReference>
<feature type="repeat" description="ANK" evidence="3">
    <location>
        <begin position="525"/>
        <end position="548"/>
    </location>
</feature>
<keyword evidence="4" id="KW-0175">Coiled coil</keyword>
<feature type="compositionally biased region" description="Basic and acidic residues" evidence="5">
    <location>
        <begin position="123"/>
        <end position="140"/>
    </location>
</feature>
<feature type="region of interest" description="Disordered" evidence="5">
    <location>
        <begin position="123"/>
        <end position="156"/>
    </location>
</feature>
<keyword evidence="7" id="KW-1185">Reference proteome</keyword>
<feature type="repeat" description="ANK" evidence="3">
    <location>
        <begin position="492"/>
        <end position="524"/>
    </location>
</feature>
<dbReference type="EMBL" id="BRXY01000223">
    <property type="protein sequence ID" value="GMH78555.1"/>
    <property type="molecule type" value="Genomic_DNA"/>
</dbReference>
<feature type="repeat" description="ANK" evidence="3">
    <location>
        <begin position="574"/>
        <end position="606"/>
    </location>
</feature>
<evidence type="ECO:0000313" key="7">
    <source>
        <dbReference type="Proteomes" id="UP001165085"/>
    </source>
</evidence>
<evidence type="ECO:0000256" key="2">
    <source>
        <dbReference type="ARBA" id="ARBA00023043"/>
    </source>
</evidence>
<protein>
    <submittedName>
        <fullName evidence="6">Uncharacterized protein</fullName>
    </submittedName>
</protein>
<feature type="coiled-coil region" evidence="4">
    <location>
        <begin position="651"/>
        <end position="683"/>
    </location>
</feature>
<name>A0A9W7AZ06_9STRA</name>
<dbReference type="SMART" id="SM00248">
    <property type="entry name" value="ANK"/>
    <property type="match status" value="3"/>
</dbReference>
<evidence type="ECO:0000256" key="4">
    <source>
        <dbReference type="SAM" id="Coils"/>
    </source>
</evidence>
<dbReference type="PANTHER" id="PTHR24171">
    <property type="entry name" value="ANKYRIN REPEAT DOMAIN-CONTAINING PROTEIN 39-RELATED"/>
    <property type="match status" value="1"/>
</dbReference>
<evidence type="ECO:0000256" key="5">
    <source>
        <dbReference type="SAM" id="MobiDB-lite"/>
    </source>
</evidence>
<dbReference type="Gene3D" id="1.25.40.20">
    <property type="entry name" value="Ankyrin repeat-containing domain"/>
    <property type="match status" value="2"/>
</dbReference>
<dbReference type="PROSITE" id="PS50297">
    <property type="entry name" value="ANK_REP_REGION"/>
    <property type="match status" value="3"/>
</dbReference>
<dbReference type="Proteomes" id="UP001165085">
    <property type="component" value="Unassembled WGS sequence"/>
</dbReference>
<dbReference type="PROSITE" id="PS50088">
    <property type="entry name" value="ANK_REPEAT"/>
    <property type="match status" value="3"/>
</dbReference>
<gene>
    <name evidence="6" type="ORF">TrST_g6523</name>
</gene>
<dbReference type="InterPro" id="IPR036770">
    <property type="entry name" value="Ankyrin_rpt-contain_sf"/>
</dbReference>
<accession>A0A9W7AZ06</accession>
<evidence type="ECO:0000256" key="1">
    <source>
        <dbReference type="ARBA" id="ARBA00022737"/>
    </source>
</evidence>
<proteinExistence type="predicted"/>
<dbReference type="Pfam" id="PF00023">
    <property type="entry name" value="Ank"/>
    <property type="match status" value="1"/>
</dbReference>
<comment type="caution">
    <text evidence="6">The sequence shown here is derived from an EMBL/GenBank/DDBJ whole genome shotgun (WGS) entry which is preliminary data.</text>
</comment>
<feature type="compositionally biased region" description="Basic and acidic residues" evidence="5">
    <location>
        <begin position="243"/>
        <end position="274"/>
    </location>
</feature>